<sequence>MASVPPTETEAAFGGFVSASSNAQAEFGAFAGPAGAPVVFGGFAAPPVADANTSAKAGLSADAFDPPLVAAEQKKLDLDALMRQTLDGTIDDAVPMQVRMAERKSAVALAQAAAAGPRAPARASVPAREQSKKATNWATADYSSLFSQPGAAAPAPVLTLESFASAAAELEPKPEPEPEPEPLAAAVEFGAFDAPSPSASDPGFGAFETASTGSAPAFAPFAAFPESAPAVVEPAVATSDASPDPSATTSADKYAALTALSATADTPFNPFADSDTEAEPAAAATTSLDAERAVAVTDDKCTTFSTLTTPEDAPPAAFDQSDAQAMSATAAPAEPGASAPAEPTDDDKYEAFVASSATTDAPFNPFADSDSDGEAASPAAATVDSFTAFAAFPDPADAAFTPFAEPDAESSAPPAPPTTAAFEPFEAATLEAGDGDQAFTESVDAPFPLPDSLDTPSGTEAAAGFDTPAGPETPAFGAFDAIDLSGSAVLPTGPPNPDEALFDFSSPASPPSEKPPADAAPASAAAPAAPRFTKAELVAQLIAQERFEEAADVLALLNKAPETQLSTDSLRPDVASWCSPPPRSHKTLAQMKDVLAEAGVPATAQARFERNHPSAALAVPALASEAQLRDVADKHRKALYAMTALLASGANESTSLDEPWTATLAAVQAELAAAADVLAPVLGNDAVLDEVLMQPKFLSYIRGLAGMLLVGRRIASAAEHMVAEVSAPARASVAAAAGKIEASWAALSSTHLHACMADALAHAQRPLSRAQVAESLCTLCTCPVEGTPSLFWSGSPYHAACANLYVNRVGTTPPC</sequence>
<evidence type="ECO:0000256" key="1">
    <source>
        <dbReference type="SAM" id="MobiDB-lite"/>
    </source>
</evidence>
<feature type="compositionally biased region" description="Low complexity" evidence="1">
    <location>
        <begin position="279"/>
        <end position="288"/>
    </location>
</feature>
<feature type="region of interest" description="Disordered" evidence="1">
    <location>
        <begin position="398"/>
        <end position="420"/>
    </location>
</feature>
<feature type="compositionally biased region" description="Low complexity" evidence="1">
    <location>
        <begin position="517"/>
        <end position="527"/>
    </location>
</feature>
<evidence type="ECO:0000313" key="3">
    <source>
        <dbReference type="EMBL" id="KNC47354.1"/>
    </source>
</evidence>
<feature type="region of interest" description="Disordered" evidence="1">
    <location>
        <begin position="304"/>
        <end position="347"/>
    </location>
</feature>
<accession>A0A0L0D4U8</accession>
<feature type="domain" description="Synergin gamma C-terminal" evidence="2">
    <location>
        <begin position="654"/>
        <end position="814"/>
    </location>
</feature>
<evidence type="ECO:0000313" key="4">
    <source>
        <dbReference type="Proteomes" id="UP000054408"/>
    </source>
</evidence>
<dbReference type="InterPro" id="IPR059024">
    <property type="entry name" value="SYNRG_C"/>
</dbReference>
<dbReference type="AlphaFoldDB" id="A0A0L0D4U8"/>
<reference evidence="3 4" key="1">
    <citation type="submission" date="2010-05" db="EMBL/GenBank/DDBJ databases">
        <title>The Genome Sequence of Thecamonas trahens ATCC 50062.</title>
        <authorList>
            <consortium name="The Broad Institute Genome Sequencing Platform"/>
            <person name="Russ C."/>
            <person name="Cuomo C."/>
            <person name="Shea T."/>
            <person name="Young S.K."/>
            <person name="Zeng Q."/>
            <person name="Koehrsen M."/>
            <person name="Haas B."/>
            <person name="Borodovsky M."/>
            <person name="Guigo R."/>
            <person name="Alvarado L."/>
            <person name="Berlin A."/>
            <person name="Bochicchio J."/>
            <person name="Borenstein D."/>
            <person name="Chapman S."/>
            <person name="Chen Z."/>
            <person name="Freedman E."/>
            <person name="Gellesch M."/>
            <person name="Goldberg J."/>
            <person name="Griggs A."/>
            <person name="Gujja S."/>
            <person name="Heilman E."/>
            <person name="Heiman D."/>
            <person name="Hepburn T."/>
            <person name="Howarth C."/>
            <person name="Jen D."/>
            <person name="Larson L."/>
            <person name="Mehta T."/>
            <person name="Park D."/>
            <person name="Pearson M."/>
            <person name="Roberts A."/>
            <person name="Saif S."/>
            <person name="Shenoy N."/>
            <person name="Sisk P."/>
            <person name="Stolte C."/>
            <person name="Sykes S."/>
            <person name="Thomson T."/>
            <person name="Walk T."/>
            <person name="White J."/>
            <person name="Yandava C."/>
            <person name="Burger G."/>
            <person name="Gray M.W."/>
            <person name="Holland P.W.H."/>
            <person name="King N."/>
            <person name="Lang F.B.F."/>
            <person name="Roger A.J."/>
            <person name="Ruiz-Trillo I."/>
            <person name="Lander E."/>
            <person name="Nusbaum C."/>
        </authorList>
    </citation>
    <scope>NUCLEOTIDE SEQUENCE [LARGE SCALE GENOMIC DNA]</scope>
    <source>
        <strain evidence="3 4">ATCC 50062</strain>
    </source>
</reference>
<keyword evidence="4" id="KW-1185">Reference proteome</keyword>
<name>A0A0L0D4U8_THETB</name>
<feature type="compositionally biased region" description="Low complexity" evidence="1">
    <location>
        <begin position="323"/>
        <end position="342"/>
    </location>
</feature>
<organism evidence="3 4">
    <name type="scientific">Thecamonas trahens ATCC 50062</name>
    <dbReference type="NCBI Taxonomy" id="461836"/>
    <lineage>
        <taxon>Eukaryota</taxon>
        <taxon>Apusozoa</taxon>
        <taxon>Apusomonadida</taxon>
        <taxon>Apusomonadidae</taxon>
        <taxon>Thecamonas</taxon>
    </lineage>
</organism>
<dbReference type="RefSeq" id="XP_013759692.1">
    <property type="nucleotide sequence ID" value="XM_013904238.1"/>
</dbReference>
<dbReference type="OMA" id="HPGIYGG"/>
<dbReference type="Pfam" id="PF25999">
    <property type="entry name" value="SYNRG_C"/>
    <property type="match status" value="1"/>
</dbReference>
<dbReference type="GeneID" id="25563361"/>
<feature type="region of interest" description="Disordered" evidence="1">
    <location>
        <begin position="268"/>
        <end position="289"/>
    </location>
</feature>
<dbReference type="OrthoDB" id="524326at2759"/>
<gene>
    <name evidence="3" type="ORF">AMSG_03788</name>
</gene>
<dbReference type="Proteomes" id="UP000054408">
    <property type="component" value="Unassembled WGS sequence"/>
</dbReference>
<feature type="region of interest" description="Disordered" evidence="1">
    <location>
        <begin position="439"/>
        <end position="527"/>
    </location>
</feature>
<proteinExistence type="predicted"/>
<feature type="non-terminal residue" evidence="3">
    <location>
        <position position="1"/>
    </location>
</feature>
<dbReference type="EMBL" id="GL349446">
    <property type="protein sequence ID" value="KNC47354.1"/>
    <property type="molecule type" value="Genomic_DNA"/>
</dbReference>
<protein>
    <recommendedName>
        <fullName evidence="2">Synergin gamma C-terminal domain-containing protein</fullName>
    </recommendedName>
</protein>
<evidence type="ECO:0000259" key="2">
    <source>
        <dbReference type="Pfam" id="PF25999"/>
    </source>
</evidence>